<keyword evidence="3 5" id="KW-1133">Transmembrane helix</keyword>
<evidence type="ECO:0000259" key="6">
    <source>
        <dbReference type="Pfam" id="PF13664"/>
    </source>
</evidence>
<sequence>MSALLEFLSSYLSPLFSIAPYHLLFYSTLLGSALYQSFVMTKVAYLALPRSSFTTLQKKIFPLYFRGQAILLVLTTVTFPPGSLVSMIQHKSDWIPLTVAGTTTLLNLMVYEPRTRKAMTERIHQETRDAKVRAAASFENREPSEEMKKLNRIFSRNHAMSIHLNLISMGALVFYGFRLASKIQVQA</sequence>
<comment type="caution">
    <text evidence="7">The sequence shown here is derived from an EMBL/GenBank/DDBJ whole genome shotgun (WGS) entry which is preliminary data.</text>
</comment>
<evidence type="ECO:0000313" key="8">
    <source>
        <dbReference type="Proteomes" id="UP001301769"/>
    </source>
</evidence>
<feature type="transmembrane region" description="Helical" evidence="5">
    <location>
        <begin position="94"/>
        <end position="111"/>
    </location>
</feature>
<dbReference type="AlphaFoldDB" id="A0AAN6YC43"/>
<reference evidence="7" key="1">
    <citation type="journal article" date="2023" name="Mol. Phylogenet. Evol.">
        <title>Genome-scale phylogeny and comparative genomics of the fungal order Sordariales.</title>
        <authorList>
            <person name="Hensen N."/>
            <person name="Bonometti L."/>
            <person name="Westerberg I."/>
            <person name="Brannstrom I.O."/>
            <person name="Guillou S."/>
            <person name="Cros-Aarteil S."/>
            <person name="Calhoun S."/>
            <person name="Haridas S."/>
            <person name="Kuo A."/>
            <person name="Mondo S."/>
            <person name="Pangilinan J."/>
            <person name="Riley R."/>
            <person name="LaButti K."/>
            <person name="Andreopoulos B."/>
            <person name="Lipzen A."/>
            <person name="Chen C."/>
            <person name="Yan M."/>
            <person name="Daum C."/>
            <person name="Ng V."/>
            <person name="Clum A."/>
            <person name="Steindorff A."/>
            <person name="Ohm R.A."/>
            <person name="Martin F."/>
            <person name="Silar P."/>
            <person name="Natvig D.O."/>
            <person name="Lalanne C."/>
            <person name="Gautier V."/>
            <person name="Ament-Velasquez S.L."/>
            <person name="Kruys A."/>
            <person name="Hutchinson M.I."/>
            <person name="Powell A.J."/>
            <person name="Barry K."/>
            <person name="Miller A.N."/>
            <person name="Grigoriev I.V."/>
            <person name="Debuchy R."/>
            <person name="Gladieux P."/>
            <person name="Hiltunen Thoren M."/>
            <person name="Johannesson H."/>
        </authorList>
    </citation>
    <scope>NUCLEOTIDE SEQUENCE</scope>
    <source>
        <strain evidence="7">PSN293</strain>
    </source>
</reference>
<evidence type="ECO:0000256" key="1">
    <source>
        <dbReference type="ARBA" id="ARBA00004370"/>
    </source>
</evidence>
<dbReference type="EMBL" id="MU858102">
    <property type="protein sequence ID" value="KAK4213902.1"/>
    <property type="molecule type" value="Genomic_DNA"/>
</dbReference>
<feature type="domain" description="TMEM205-like" evidence="6">
    <location>
        <begin position="24"/>
        <end position="123"/>
    </location>
</feature>
<feature type="transmembrane region" description="Helical" evidence="5">
    <location>
        <begin position="157"/>
        <end position="177"/>
    </location>
</feature>
<keyword evidence="2 5" id="KW-0812">Transmembrane</keyword>
<comment type="subcellular location">
    <subcellularLocation>
        <location evidence="1">Membrane</location>
    </subcellularLocation>
</comment>
<keyword evidence="4 5" id="KW-0472">Membrane</keyword>
<gene>
    <name evidence="7" type="ORF">QBC37DRAFT_315467</name>
</gene>
<proteinExistence type="predicted"/>
<evidence type="ECO:0000256" key="2">
    <source>
        <dbReference type="ARBA" id="ARBA00022692"/>
    </source>
</evidence>
<evidence type="ECO:0000256" key="5">
    <source>
        <dbReference type="SAM" id="Phobius"/>
    </source>
</evidence>
<dbReference type="Proteomes" id="UP001301769">
    <property type="component" value="Unassembled WGS sequence"/>
</dbReference>
<accession>A0AAN6YC43</accession>
<organism evidence="7 8">
    <name type="scientific">Rhypophila decipiens</name>
    <dbReference type="NCBI Taxonomy" id="261697"/>
    <lineage>
        <taxon>Eukaryota</taxon>
        <taxon>Fungi</taxon>
        <taxon>Dikarya</taxon>
        <taxon>Ascomycota</taxon>
        <taxon>Pezizomycotina</taxon>
        <taxon>Sordariomycetes</taxon>
        <taxon>Sordariomycetidae</taxon>
        <taxon>Sordariales</taxon>
        <taxon>Naviculisporaceae</taxon>
        <taxon>Rhypophila</taxon>
    </lineage>
</organism>
<dbReference type="GO" id="GO:0016020">
    <property type="term" value="C:membrane"/>
    <property type="evidence" value="ECO:0007669"/>
    <property type="project" value="UniProtKB-SubCell"/>
</dbReference>
<dbReference type="Pfam" id="PF13664">
    <property type="entry name" value="DUF4149"/>
    <property type="match status" value="1"/>
</dbReference>
<dbReference type="InterPro" id="IPR025423">
    <property type="entry name" value="TMEM205-like"/>
</dbReference>
<dbReference type="PANTHER" id="PTHR23241">
    <property type="entry name" value="LATE EMBRYOGENESIS ABUNDANT PLANTS LEA-RELATED"/>
    <property type="match status" value="1"/>
</dbReference>
<evidence type="ECO:0000313" key="7">
    <source>
        <dbReference type="EMBL" id="KAK4213902.1"/>
    </source>
</evidence>
<evidence type="ECO:0000256" key="3">
    <source>
        <dbReference type="ARBA" id="ARBA00022989"/>
    </source>
</evidence>
<protein>
    <recommendedName>
        <fullName evidence="6">TMEM205-like domain-containing protein</fullName>
    </recommendedName>
</protein>
<feature type="transmembrane region" description="Helical" evidence="5">
    <location>
        <begin position="23"/>
        <end position="48"/>
    </location>
</feature>
<dbReference type="InterPro" id="IPR053009">
    <property type="entry name" value="Xanthocillin_Biosynth-Assoc"/>
</dbReference>
<keyword evidence="8" id="KW-1185">Reference proteome</keyword>
<name>A0AAN6YC43_9PEZI</name>
<evidence type="ECO:0000256" key="4">
    <source>
        <dbReference type="ARBA" id="ARBA00023136"/>
    </source>
</evidence>
<dbReference type="PANTHER" id="PTHR23241:SF102">
    <property type="entry name" value="LD23009P"/>
    <property type="match status" value="1"/>
</dbReference>
<reference evidence="7" key="2">
    <citation type="submission" date="2023-05" db="EMBL/GenBank/DDBJ databases">
        <authorList>
            <consortium name="Lawrence Berkeley National Laboratory"/>
            <person name="Steindorff A."/>
            <person name="Hensen N."/>
            <person name="Bonometti L."/>
            <person name="Westerberg I."/>
            <person name="Brannstrom I.O."/>
            <person name="Guillou S."/>
            <person name="Cros-Aarteil S."/>
            <person name="Calhoun S."/>
            <person name="Haridas S."/>
            <person name="Kuo A."/>
            <person name="Mondo S."/>
            <person name="Pangilinan J."/>
            <person name="Riley R."/>
            <person name="Labutti K."/>
            <person name="Andreopoulos B."/>
            <person name="Lipzen A."/>
            <person name="Chen C."/>
            <person name="Yanf M."/>
            <person name="Daum C."/>
            <person name="Ng V."/>
            <person name="Clum A."/>
            <person name="Ohm R."/>
            <person name="Martin F."/>
            <person name="Silar P."/>
            <person name="Natvig D."/>
            <person name="Lalanne C."/>
            <person name="Gautier V."/>
            <person name="Ament-Velasquez S.L."/>
            <person name="Kruys A."/>
            <person name="Hutchinson M.I."/>
            <person name="Powell A.J."/>
            <person name="Barry K."/>
            <person name="Miller A.N."/>
            <person name="Grigoriev I.V."/>
            <person name="Debuchy R."/>
            <person name="Gladieux P."/>
            <person name="Thoren M.H."/>
            <person name="Johannesson H."/>
        </authorList>
    </citation>
    <scope>NUCLEOTIDE SEQUENCE</scope>
    <source>
        <strain evidence="7">PSN293</strain>
    </source>
</reference>